<dbReference type="InterPro" id="IPR007921">
    <property type="entry name" value="CHAP_dom"/>
</dbReference>
<keyword evidence="4" id="KW-1185">Reference proteome</keyword>
<dbReference type="Gene3D" id="3.90.1720.10">
    <property type="entry name" value="endopeptidase domain like (from Nostoc punctiforme)"/>
    <property type="match status" value="1"/>
</dbReference>
<proteinExistence type="predicted"/>
<evidence type="ECO:0000313" key="4">
    <source>
        <dbReference type="Proteomes" id="UP001147653"/>
    </source>
</evidence>
<feature type="region of interest" description="Disordered" evidence="1">
    <location>
        <begin position="242"/>
        <end position="288"/>
    </location>
</feature>
<dbReference type="PROSITE" id="PS50911">
    <property type="entry name" value="CHAP"/>
    <property type="match status" value="1"/>
</dbReference>
<evidence type="ECO:0000313" key="3">
    <source>
        <dbReference type="EMBL" id="MDA0183650.1"/>
    </source>
</evidence>
<dbReference type="AlphaFoldDB" id="A0A9X3SDG6"/>
<evidence type="ECO:0000259" key="2">
    <source>
        <dbReference type="PROSITE" id="PS50911"/>
    </source>
</evidence>
<dbReference type="SUPFAM" id="SSF54001">
    <property type="entry name" value="Cysteine proteinases"/>
    <property type="match status" value="1"/>
</dbReference>
<protein>
    <submittedName>
        <fullName evidence="3">CHAP domain-containing protein</fullName>
    </submittedName>
</protein>
<feature type="compositionally biased region" description="Polar residues" evidence="1">
    <location>
        <begin position="275"/>
        <end position="285"/>
    </location>
</feature>
<name>A0A9X3SDG6_9ACTN</name>
<sequence>MRVARDGVRAGYMFPGSLDVVQGRYLHKPKSQTIVFDTSGSKGAAGDGNPGEAKYCTWGAWNLAKWLGSAVYGPPGQNDAKYWAANAKRNGLPVGTEPRPGAVFVKTVGTFGHVGVVTRVLSPTSFMANEMNGGDRLINRAQGITNEFGEYHEHQHTTENMLFIYQPGTQPGAYVGHIVQWDGDTKGQKTAWLVGQDGKRRWIPTSALYYCLKGHGVPGPDVLPAARLDEYPDLTGQWVTCGPSGYGAGSGTPPTESETPPEPPPPPRTWNETTGGNANTWSNHLNAGGTQGPTIPAFTTVAISCKLPGFKVQNGNTWWYRIAQAPWSDQYYVSADAFYNNGQTSGPLAGTPYVDPAVRDC</sequence>
<organism evidence="3 4">
    <name type="scientific">Solirubrobacter phytolaccae</name>
    <dbReference type="NCBI Taxonomy" id="1404360"/>
    <lineage>
        <taxon>Bacteria</taxon>
        <taxon>Bacillati</taxon>
        <taxon>Actinomycetota</taxon>
        <taxon>Thermoleophilia</taxon>
        <taxon>Solirubrobacterales</taxon>
        <taxon>Solirubrobacteraceae</taxon>
        <taxon>Solirubrobacter</taxon>
    </lineage>
</organism>
<gene>
    <name evidence="3" type="ORF">OJ997_25300</name>
</gene>
<accession>A0A9X3SDG6</accession>
<dbReference type="RefSeq" id="WP_270028050.1">
    <property type="nucleotide sequence ID" value="NZ_JAPDDP010000057.1"/>
</dbReference>
<dbReference type="InterPro" id="IPR038765">
    <property type="entry name" value="Papain-like_cys_pep_sf"/>
</dbReference>
<comment type="caution">
    <text evidence="3">The sequence shown here is derived from an EMBL/GenBank/DDBJ whole genome shotgun (WGS) entry which is preliminary data.</text>
</comment>
<reference evidence="3" key="1">
    <citation type="submission" date="2022-10" db="EMBL/GenBank/DDBJ databases">
        <title>The WGS of Solirubrobacter phytolaccae KCTC 29190.</title>
        <authorList>
            <person name="Jiang Z."/>
        </authorList>
    </citation>
    <scope>NUCLEOTIDE SEQUENCE</scope>
    <source>
        <strain evidence="3">KCTC 29190</strain>
    </source>
</reference>
<dbReference type="Pfam" id="PF05257">
    <property type="entry name" value="CHAP"/>
    <property type="match status" value="1"/>
</dbReference>
<dbReference type="Proteomes" id="UP001147653">
    <property type="component" value="Unassembled WGS sequence"/>
</dbReference>
<dbReference type="EMBL" id="JAPDDP010000057">
    <property type="protein sequence ID" value="MDA0183650.1"/>
    <property type="molecule type" value="Genomic_DNA"/>
</dbReference>
<evidence type="ECO:0000256" key="1">
    <source>
        <dbReference type="SAM" id="MobiDB-lite"/>
    </source>
</evidence>
<feature type="domain" description="Peptidase C51" evidence="2">
    <location>
        <begin position="31"/>
        <end position="165"/>
    </location>
</feature>